<dbReference type="PANTHER" id="PTHR47061">
    <property type="entry name" value="LYR MOTIF-CONTAINING PROTEIN 9"/>
    <property type="match status" value="1"/>
</dbReference>
<evidence type="ECO:0000256" key="1">
    <source>
        <dbReference type="ARBA" id="ARBA00025757"/>
    </source>
</evidence>
<gene>
    <name evidence="5" type="primary">LOC114242124</name>
</gene>
<organism evidence="4 5">
    <name type="scientific">Bombyx mandarina</name>
    <name type="common">Wild silk moth</name>
    <name type="synonym">Wild silkworm</name>
    <dbReference type="NCBI Taxonomy" id="7092"/>
    <lineage>
        <taxon>Eukaryota</taxon>
        <taxon>Metazoa</taxon>
        <taxon>Ecdysozoa</taxon>
        <taxon>Arthropoda</taxon>
        <taxon>Hexapoda</taxon>
        <taxon>Insecta</taxon>
        <taxon>Pterygota</taxon>
        <taxon>Neoptera</taxon>
        <taxon>Endopterygota</taxon>
        <taxon>Lepidoptera</taxon>
        <taxon>Glossata</taxon>
        <taxon>Ditrysia</taxon>
        <taxon>Bombycoidea</taxon>
        <taxon>Bombycidae</taxon>
        <taxon>Bombycinae</taxon>
        <taxon>Bombyx</taxon>
    </lineage>
</organism>
<feature type="domain" description="Complex 1 LYR protein" evidence="3">
    <location>
        <begin position="22"/>
        <end position="75"/>
    </location>
</feature>
<dbReference type="OrthoDB" id="10004143at2759"/>
<comment type="similarity">
    <text evidence="1">Belongs to the complex I LYR family. LYRM9 subfamily.</text>
</comment>
<dbReference type="AlphaFoldDB" id="A0A6J2JHI0"/>
<accession>A0A6J2JHI0</accession>
<protein>
    <recommendedName>
        <fullName evidence="2">LYR motif-containing protein 9</fullName>
    </recommendedName>
</protein>
<dbReference type="Pfam" id="PF05347">
    <property type="entry name" value="Complex1_LYR"/>
    <property type="match status" value="1"/>
</dbReference>
<dbReference type="InterPro" id="IPR052151">
    <property type="entry name" value="Complex_I_LYR"/>
</dbReference>
<dbReference type="CDD" id="cd20269">
    <property type="entry name" value="Complex1_LYR_LYRM9"/>
    <property type="match status" value="1"/>
</dbReference>
<dbReference type="RefSeq" id="XP_028028991.1">
    <property type="nucleotide sequence ID" value="XM_028173190.1"/>
</dbReference>
<dbReference type="CTD" id="40384"/>
<dbReference type="PANTHER" id="PTHR47061:SF1">
    <property type="entry name" value="LYR MOTIF-CONTAINING PROTEIN 9"/>
    <property type="match status" value="1"/>
</dbReference>
<dbReference type="GeneID" id="114242124"/>
<name>A0A6J2JHI0_BOMMA</name>
<dbReference type="InterPro" id="IPR008011">
    <property type="entry name" value="Complex1_LYR_dom"/>
</dbReference>
<dbReference type="InterPro" id="IPR045291">
    <property type="entry name" value="Complex1_LYR_LYRM9"/>
</dbReference>
<sequence>MIFNNYATRLCSINAKSVMTSLRLYKYLLRECEKLPPKACSHYKFAVKQSFKQHKFEPDPERVKEIISKSIEDAKWVVNKYSNQ</sequence>
<proteinExistence type="inferred from homology"/>
<evidence type="ECO:0000256" key="2">
    <source>
        <dbReference type="ARBA" id="ARBA00026234"/>
    </source>
</evidence>
<evidence type="ECO:0000313" key="5">
    <source>
        <dbReference type="RefSeq" id="XP_028028991.1"/>
    </source>
</evidence>
<evidence type="ECO:0000313" key="4">
    <source>
        <dbReference type="Proteomes" id="UP000504629"/>
    </source>
</evidence>
<reference evidence="5" key="1">
    <citation type="submission" date="2025-08" db="UniProtKB">
        <authorList>
            <consortium name="RefSeq"/>
        </authorList>
    </citation>
    <scope>IDENTIFICATION</scope>
    <source>
        <tissue evidence="5">Silk gland</tissue>
    </source>
</reference>
<dbReference type="Proteomes" id="UP000504629">
    <property type="component" value="Unplaced"/>
</dbReference>
<evidence type="ECO:0000259" key="3">
    <source>
        <dbReference type="Pfam" id="PF05347"/>
    </source>
</evidence>
<keyword evidence="4" id="KW-1185">Reference proteome</keyword>